<proteinExistence type="predicted"/>
<dbReference type="EMBL" id="JAXOVC010000004">
    <property type="protein sequence ID" value="KAK4502672.1"/>
    <property type="molecule type" value="Genomic_DNA"/>
</dbReference>
<dbReference type="InterPro" id="IPR050778">
    <property type="entry name" value="Cueball_EGF_LRP_Nidogen"/>
</dbReference>
<name>A0ABR0EMG3_ZASCE</name>
<organism evidence="1 2">
    <name type="scientific">Zasmidium cellare</name>
    <name type="common">Wine cellar mold</name>
    <name type="synonym">Racodium cellare</name>
    <dbReference type="NCBI Taxonomy" id="395010"/>
    <lineage>
        <taxon>Eukaryota</taxon>
        <taxon>Fungi</taxon>
        <taxon>Dikarya</taxon>
        <taxon>Ascomycota</taxon>
        <taxon>Pezizomycotina</taxon>
        <taxon>Dothideomycetes</taxon>
        <taxon>Dothideomycetidae</taxon>
        <taxon>Mycosphaerellales</taxon>
        <taxon>Mycosphaerellaceae</taxon>
        <taxon>Zasmidium</taxon>
    </lineage>
</organism>
<evidence type="ECO:0008006" key="3">
    <source>
        <dbReference type="Google" id="ProtNLM"/>
    </source>
</evidence>
<gene>
    <name evidence="1" type="ORF">PRZ48_006098</name>
</gene>
<comment type="caution">
    <text evidence="1">The sequence shown here is derived from an EMBL/GenBank/DDBJ whole genome shotgun (WGS) entry which is preliminary data.</text>
</comment>
<protein>
    <recommendedName>
        <fullName evidence="3">YWTD domain-containing protein</fullName>
    </recommendedName>
</protein>
<dbReference type="SMART" id="SM00135">
    <property type="entry name" value="LY"/>
    <property type="match status" value="3"/>
</dbReference>
<reference evidence="1 2" key="1">
    <citation type="journal article" date="2023" name="G3 (Bethesda)">
        <title>A chromosome-level genome assembly of Zasmidium syzygii isolated from banana leaves.</title>
        <authorList>
            <person name="van Westerhoven A.C."/>
            <person name="Mehrabi R."/>
            <person name="Talebi R."/>
            <person name="Steentjes M.B.F."/>
            <person name="Corcolon B."/>
            <person name="Chong P.A."/>
            <person name="Kema G.H.J."/>
            <person name="Seidl M.F."/>
        </authorList>
    </citation>
    <scope>NUCLEOTIDE SEQUENCE [LARGE SCALE GENOMIC DNA]</scope>
    <source>
        <strain evidence="1 2">P124</strain>
    </source>
</reference>
<dbReference type="SUPFAM" id="SSF63829">
    <property type="entry name" value="Calcium-dependent phosphotriesterase"/>
    <property type="match status" value="1"/>
</dbReference>
<dbReference type="Proteomes" id="UP001305779">
    <property type="component" value="Unassembled WGS sequence"/>
</dbReference>
<evidence type="ECO:0000313" key="2">
    <source>
        <dbReference type="Proteomes" id="UP001305779"/>
    </source>
</evidence>
<accession>A0ABR0EMG3</accession>
<evidence type="ECO:0000313" key="1">
    <source>
        <dbReference type="EMBL" id="KAK4502672.1"/>
    </source>
</evidence>
<sequence>MPTASEPVIYVLDFNVGNSTDDPNDPWTSGRIAVGTPSGNKLQTLISHENRPDGIEVLLHDGRNDGKIFWTQMGTPDKNDGTVQSSALDGSDVKDIYSRGEIHTPKQLSIDEKNGKLYVCDREGLRVHRSNLDGTQKEVLIQTGTWTNDEHASDASRWCVGICVDAENGLFYWTQKGPPKGGKGKILRADIKMPKGATAWTRNDIEVLFEDLPEPIDLQLSTSTQQLYWTDRGDFPKGNTLNRASVGGSLGRIQERGYEILARHLHEAIGLQVDEVGKRIYVSDLGGDVYRYDSDGKNVEKFFEGQGVFTGIAVAYLKDEEKARLYGL</sequence>
<dbReference type="InterPro" id="IPR011042">
    <property type="entry name" value="6-blade_b-propeller_TolB-like"/>
</dbReference>
<keyword evidence="2" id="KW-1185">Reference proteome</keyword>
<dbReference type="InterPro" id="IPR000033">
    <property type="entry name" value="LDLR_classB_rpt"/>
</dbReference>
<dbReference type="PANTHER" id="PTHR46513">
    <property type="entry name" value="VITELLOGENIN RECEPTOR-LIKE PROTEIN-RELATED-RELATED"/>
    <property type="match status" value="1"/>
</dbReference>
<dbReference type="Gene3D" id="2.120.10.30">
    <property type="entry name" value="TolB, C-terminal domain"/>
    <property type="match status" value="2"/>
</dbReference>